<gene>
    <name evidence="2" type="ORF">EA661_17985</name>
</gene>
<evidence type="ECO:0000313" key="3">
    <source>
        <dbReference type="Proteomes" id="UP000291286"/>
    </source>
</evidence>
<sequence>MSALALVQAYDRGVAEHALADAEGAQFHGGGQIGLVGSAIGVEVVVEQRPRRGGGLRGGLLLGCEHGGVQLQRGQRRIEEQALDLGLVAHRDLGQRIQGEHIFGRAPVQAEADRAQGLHGSMQAPAAQLEALDLARVGLVEAHLQVQHLVVARVGHRRGRRRRQVEGRDRRSDQQGQQRNPRQCGRAAFSGRAARAAVDASRLHR</sequence>
<feature type="region of interest" description="Disordered" evidence="1">
    <location>
        <begin position="157"/>
        <end position="205"/>
    </location>
</feature>
<dbReference type="EMBL" id="SHMB01000010">
    <property type="protein sequence ID" value="TAA24957.1"/>
    <property type="molecule type" value="Genomic_DNA"/>
</dbReference>
<feature type="compositionally biased region" description="Basic and acidic residues" evidence="1">
    <location>
        <begin position="164"/>
        <end position="173"/>
    </location>
</feature>
<dbReference type="AlphaFoldDB" id="A0A4Q8L999"/>
<protein>
    <submittedName>
        <fullName evidence="2">Uncharacterized protein</fullName>
    </submittedName>
</protein>
<dbReference type="Proteomes" id="UP000291286">
    <property type="component" value="Unassembled WGS sequence"/>
</dbReference>
<reference evidence="2 3" key="1">
    <citation type="submission" date="2019-02" db="EMBL/GenBank/DDBJ databases">
        <title>WGS of Pseudoxanthomonas species novum from clinical isolates.</title>
        <authorList>
            <person name="Bernier A.-M."/>
            <person name="Bernard K."/>
            <person name="Vachon A."/>
        </authorList>
    </citation>
    <scope>NUCLEOTIDE SEQUENCE [LARGE SCALE GENOMIC DNA]</scope>
    <source>
        <strain evidence="2 3">NML171202</strain>
    </source>
</reference>
<proteinExistence type="predicted"/>
<comment type="caution">
    <text evidence="2">The sequence shown here is derived from an EMBL/GenBank/DDBJ whole genome shotgun (WGS) entry which is preliminary data.</text>
</comment>
<feature type="compositionally biased region" description="Low complexity" evidence="1">
    <location>
        <begin position="174"/>
        <end position="205"/>
    </location>
</feature>
<organism evidence="2 3">
    <name type="scientific">Pseudoxanthomonas winnipegensis</name>
    <dbReference type="NCBI Taxonomy" id="2480810"/>
    <lineage>
        <taxon>Bacteria</taxon>
        <taxon>Pseudomonadati</taxon>
        <taxon>Pseudomonadota</taxon>
        <taxon>Gammaproteobacteria</taxon>
        <taxon>Lysobacterales</taxon>
        <taxon>Lysobacteraceae</taxon>
        <taxon>Pseudoxanthomonas</taxon>
    </lineage>
</organism>
<evidence type="ECO:0000256" key="1">
    <source>
        <dbReference type="SAM" id="MobiDB-lite"/>
    </source>
</evidence>
<accession>A0A4Q8L999</accession>
<evidence type="ECO:0000313" key="2">
    <source>
        <dbReference type="EMBL" id="TAA24957.1"/>
    </source>
</evidence>
<name>A0A4Q8L999_9GAMM</name>